<proteinExistence type="predicted"/>
<feature type="region of interest" description="Disordered" evidence="1">
    <location>
        <begin position="87"/>
        <end position="126"/>
    </location>
</feature>
<evidence type="ECO:0000313" key="2">
    <source>
        <dbReference type="EMBL" id="CAK0827048.1"/>
    </source>
</evidence>
<feature type="non-terminal residue" evidence="2">
    <location>
        <position position="1"/>
    </location>
</feature>
<comment type="caution">
    <text evidence="2">The sequence shown here is derived from an EMBL/GenBank/DDBJ whole genome shotgun (WGS) entry which is preliminary data.</text>
</comment>
<name>A0ABN9S5F8_9DINO</name>
<gene>
    <name evidence="2" type="ORF">PCOR1329_LOCUS26674</name>
</gene>
<feature type="non-terminal residue" evidence="2">
    <location>
        <position position="126"/>
    </location>
</feature>
<dbReference type="Proteomes" id="UP001189429">
    <property type="component" value="Unassembled WGS sequence"/>
</dbReference>
<accession>A0ABN9S5F8</accession>
<keyword evidence="3" id="KW-1185">Reference proteome</keyword>
<evidence type="ECO:0000256" key="1">
    <source>
        <dbReference type="SAM" id="MobiDB-lite"/>
    </source>
</evidence>
<dbReference type="EMBL" id="CAUYUJ010009534">
    <property type="protein sequence ID" value="CAK0827048.1"/>
    <property type="molecule type" value="Genomic_DNA"/>
</dbReference>
<feature type="compositionally biased region" description="Basic and acidic residues" evidence="1">
    <location>
        <begin position="108"/>
        <end position="120"/>
    </location>
</feature>
<protein>
    <submittedName>
        <fullName evidence="2">Uncharacterized protein</fullName>
    </submittedName>
</protein>
<sequence>PQDQIASDNKISSATLHMSLARADQAAPELTGADKDQLIATLRLKLDKPNGTSGVAELAPAAADDKVFFSQQRPAKAVKYTTNEEYTEVAPAEAEEPEGEGGGVLQLDEERSAELALREEPGEESQ</sequence>
<evidence type="ECO:0000313" key="3">
    <source>
        <dbReference type="Proteomes" id="UP001189429"/>
    </source>
</evidence>
<organism evidence="2 3">
    <name type="scientific">Prorocentrum cordatum</name>
    <dbReference type="NCBI Taxonomy" id="2364126"/>
    <lineage>
        <taxon>Eukaryota</taxon>
        <taxon>Sar</taxon>
        <taxon>Alveolata</taxon>
        <taxon>Dinophyceae</taxon>
        <taxon>Prorocentrales</taxon>
        <taxon>Prorocentraceae</taxon>
        <taxon>Prorocentrum</taxon>
    </lineage>
</organism>
<reference evidence="2" key="1">
    <citation type="submission" date="2023-10" db="EMBL/GenBank/DDBJ databases">
        <authorList>
            <person name="Chen Y."/>
            <person name="Shah S."/>
            <person name="Dougan E. K."/>
            <person name="Thang M."/>
            <person name="Chan C."/>
        </authorList>
    </citation>
    <scope>NUCLEOTIDE SEQUENCE [LARGE SCALE GENOMIC DNA]</scope>
</reference>